<dbReference type="ExpressionAtlas" id="A0A2K3E685">
    <property type="expression patterns" value="baseline and differential"/>
</dbReference>
<protein>
    <submittedName>
        <fullName evidence="2">Uncharacterized protein</fullName>
    </submittedName>
</protein>
<dbReference type="EMBL" id="CM008962">
    <property type="protein sequence ID" value="PNW88290.1"/>
    <property type="molecule type" value="Genomic_DNA"/>
</dbReference>
<feature type="region of interest" description="Disordered" evidence="1">
    <location>
        <begin position="64"/>
        <end position="96"/>
    </location>
</feature>
<feature type="region of interest" description="Disordered" evidence="1">
    <location>
        <begin position="429"/>
        <end position="455"/>
    </location>
</feature>
<feature type="compositionally biased region" description="Pro residues" evidence="1">
    <location>
        <begin position="72"/>
        <end position="95"/>
    </location>
</feature>
<feature type="region of interest" description="Disordered" evidence="1">
    <location>
        <begin position="352"/>
        <end position="371"/>
    </location>
</feature>
<dbReference type="OrthoDB" id="540596at2759"/>
<keyword evidence="3" id="KW-1185">Reference proteome</keyword>
<dbReference type="GeneID" id="66052033"/>
<sequence length="455" mass="45956">MNDHPVAGLGTAPAIACAGRDGAAPAAAAATTPHGAPSPVPATFSTSTIAGHLKSAQLAKATLAPQDRDGGPAPPPPPPGRPPPPLPPPSPPPPTRLQSWEEVLGLLRGFSETHLLVGFGDVAQYADVGAAVAELEPRLDEVQRRTAGRWLLLYGGDPTTPAKPNVGVLVRLLAERWGCPVLAPIIDTRATGSSSCGQPPLQQPLQPASSQAHLTYYYVLPAQYSDDVDREAAAASDGAATAAVTTTPGSSSNVISGSSILGKRRAEAEPEAEGAGVEAAAGRVIAAPGTAGSPAVATIPAAAMTGTGAAAVEAAAPAPDRGSILWGGLRHGRPVGASAFYLHDDLLGLGRGKQKEDGGGGGGSGGDAPPRRLLTSVIAAGGGDIAVQELQYLHERGVPCTYVPCPSRFPPAHYTSPFGPVHDWAAATRGMPPSYQPPPPLQIEDAEPQAVSVGK</sequence>
<gene>
    <name evidence="2" type="ORF">CHLRE_01g022800v5</name>
</gene>
<evidence type="ECO:0000313" key="2">
    <source>
        <dbReference type="EMBL" id="PNW88290.1"/>
    </source>
</evidence>
<dbReference type="AlphaFoldDB" id="A0A2K3E685"/>
<feature type="region of interest" description="Disordered" evidence="1">
    <location>
        <begin position="20"/>
        <end position="44"/>
    </location>
</feature>
<proteinExistence type="predicted"/>
<name>A0A2K3E685_CHLRE</name>
<accession>A0A2K3E685</accession>
<dbReference type="RefSeq" id="XP_042928421.1">
    <property type="nucleotide sequence ID" value="XM_043058507.1"/>
</dbReference>
<evidence type="ECO:0000313" key="3">
    <source>
        <dbReference type="Proteomes" id="UP000006906"/>
    </source>
</evidence>
<feature type="compositionally biased region" description="Low complexity" evidence="1">
    <location>
        <begin position="20"/>
        <end position="37"/>
    </location>
</feature>
<reference evidence="2 3" key="1">
    <citation type="journal article" date="2007" name="Science">
        <title>The Chlamydomonas genome reveals the evolution of key animal and plant functions.</title>
        <authorList>
            <person name="Merchant S.S."/>
            <person name="Prochnik S.E."/>
            <person name="Vallon O."/>
            <person name="Harris E.H."/>
            <person name="Karpowicz S.J."/>
            <person name="Witman G.B."/>
            <person name="Terry A."/>
            <person name="Salamov A."/>
            <person name="Fritz-Laylin L.K."/>
            <person name="Marechal-Drouard L."/>
            <person name="Marshall W.F."/>
            <person name="Qu L.H."/>
            <person name="Nelson D.R."/>
            <person name="Sanderfoot A.A."/>
            <person name="Spalding M.H."/>
            <person name="Kapitonov V.V."/>
            <person name="Ren Q."/>
            <person name="Ferris P."/>
            <person name="Lindquist E."/>
            <person name="Shapiro H."/>
            <person name="Lucas S.M."/>
            <person name="Grimwood J."/>
            <person name="Schmutz J."/>
            <person name="Cardol P."/>
            <person name="Cerutti H."/>
            <person name="Chanfreau G."/>
            <person name="Chen C.L."/>
            <person name="Cognat V."/>
            <person name="Croft M.T."/>
            <person name="Dent R."/>
            <person name="Dutcher S."/>
            <person name="Fernandez E."/>
            <person name="Fukuzawa H."/>
            <person name="Gonzalez-Ballester D."/>
            <person name="Gonzalez-Halphen D."/>
            <person name="Hallmann A."/>
            <person name="Hanikenne M."/>
            <person name="Hippler M."/>
            <person name="Inwood W."/>
            <person name="Jabbari K."/>
            <person name="Kalanon M."/>
            <person name="Kuras R."/>
            <person name="Lefebvre P.A."/>
            <person name="Lemaire S.D."/>
            <person name="Lobanov A.V."/>
            <person name="Lohr M."/>
            <person name="Manuell A."/>
            <person name="Meier I."/>
            <person name="Mets L."/>
            <person name="Mittag M."/>
            <person name="Mittelmeier T."/>
            <person name="Moroney J.V."/>
            <person name="Moseley J."/>
            <person name="Napoli C."/>
            <person name="Nedelcu A.M."/>
            <person name="Niyogi K."/>
            <person name="Novoselov S.V."/>
            <person name="Paulsen I.T."/>
            <person name="Pazour G."/>
            <person name="Purton S."/>
            <person name="Ral J.P."/>
            <person name="Riano-Pachon D.M."/>
            <person name="Riekhof W."/>
            <person name="Rymarquis L."/>
            <person name="Schroda M."/>
            <person name="Stern D."/>
            <person name="Umen J."/>
            <person name="Willows R."/>
            <person name="Wilson N."/>
            <person name="Zimmer S.L."/>
            <person name="Allmer J."/>
            <person name="Balk J."/>
            <person name="Bisova K."/>
            <person name="Chen C.J."/>
            <person name="Elias M."/>
            <person name="Gendler K."/>
            <person name="Hauser C."/>
            <person name="Lamb M.R."/>
            <person name="Ledford H."/>
            <person name="Long J.C."/>
            <person name="Minagawa J."/>
            <person name="Page M.D."/>
            <person name="Pan J."/>
            <person name="Pootakham W."/>
            <person name="Roje S."/>
            <person name="Rose A."/>
            <person name="Stahlberg E."/>
            <person name="Terauchi A.M."/>
            <person name="Yang P."/>
            <person name="Ball S."/>
            <person name="Bowler C."/>
            <person name="Dieckmann C.L."/>
            <person name="Gladyshev V.N."/>
            <person name="Green P."/>
            <person name="Jorgensen R."/>
            <person name="Mayfield S."/>
            <person name="Mueller-Roeber B."/>
            <person name="Rajamani S."/>
            <person name="Sayre R.T."/>
            <person name="Brokstein P."/>
            <person name="Dubchak I."/>
            <person name="Goodstein D."/>
            <person name="Hornick L."/>
            <person name="Huang Y.W."/>
            <person name="Jhaveri J."/>
            <person name="Luo Y."/>
            <person name="Martinez D."/>
            <person name="Ngau W.C."/>
            <person name="Otillar B."/>
            <person name="Poliakov A."/>
            <person name="Porter A."/>
            <person name="Szajkowski L."/>
            <person name="Werner G."/>
            <person name="Zhou K."/>
            <person name="Grigoriev I.V."/>
            <person name="Rokhsar D.S."/>
            <person name="Grossman A.R."/>
        </authorList>
    </citation>
    <scope>NUCLEOTIDE SEQUENCE [LARGE SCALE GENOMIC DNA]</scope>
    <source>
        <strain evidence="3">CC-503</strain>
    </source>
</reference>
<dbReference type="Proteomes" id="UP000006906">
    <property type="component" value="Chromosome 1"/>
</dbReference>
<evidence type="ECO:0000256" key="1">
    <source>
        <dbReference type="SAM" id="MobiDB-lite"/>
    </source>
</evidence>
<dbReference type="KEGG" id="cre:CHLRE_01g022800v5"/>
<organism evidence="2 3">
    <name type="scientific">Chlamydomonas reinhardtii</name>
    <name type="common">Chlamydomonas smithii</name>
    <dbReference type="NCBI Taxonomy" id="3055"/>
    <lineage>
        <taxon>Eukaryota</taxon>
        <taxon>Viridiplantae</taxon>
        <taxon>Chlorophyta</taxon>
        <taxon>core chlorophytes</taxon>
        <taxon>Chlorophyceae</taxon>
        <taxon>CS clade</taxon>
        <taxon>Chlamydomonadales</taxon>
        <taxon>Chlamydomonadaceae</taxon>
        <taxon>Chlamydomonas</taxon>
    </lineage>
</organism>
<dbReference type="InParanoid" id="A0A2K3E685"/>
<dbReference type="Gramene" id="PNW88290">
    <property type="protein sequence ID" value="PNW88290"/>
    <property type="gene ID" value="CHLRE_01g022800v5"/>
</dbReference>